<dbReference type="RefSeq" id="WP_015852228.1">
    <property type="nucleotide sequence ID" value="NC_012881.1"/>
</dbReference>
<keyword evidence="1" id="KW-0812">Transmembrane</keyword>
<dbReference type="eggNOG" id="ENOG50312N7">
    <property type="taxonomic scope" value="Bacteria"/>
</dbReference>
<keyword evidence="3" id="KW-1185">Reference proteome</keyword>
<evidence type="ECO:0000256" key="1">
    <source>
        <dbReference type="SAM" id="Phobius"/>
    </source>
</evidence>
<dbReference type="KEGG" id="dsa:Desal_2356"/>
<name>C6BXA6_MARSD</name>
<dbReference type="AlphaFoldDB" id="C6BXA6"/>
<dbReference type="OrthoDB" id="1433389at2"/>
<gene>
    <name evidence="2" type="ordered locus">Desal_2356</name>
</gene>
<accession>C6BXA6</accession>
<sequence length="129" mass="14688">MIGSILDLGSTIIDKIWPDAGEREKAKLRLMEMQNRGELADLESRVKIMMAEMSGNWLQRSWRPILMLTIVAIVANNYLLYPYLALFWAKAPHLELPAQLWSLMELGLGGYVVGRSAEKVAKTWREKNG</sequence>
<proteinExistence type="predicted"/>
<dbReference type="InterPro" id="IPR021497">
    <property type="entry name" value="GTA_holin_3TM"/>
</dbReference>
<feature type="transmembrane region" description="Helical" evidence="1">
    <location>
        <begin position="65"/>
        <end position="84"/>
    </location>
</feature>
<dbReference type="Pfam" id="PF11351">
    <property type="entry name" value="GTA_holin_3TM"/>
    <property type="match status" value="1"/>
</dbReference>
<protein>
    <recommendedName>
        <fullName evidence="4">Holin of 3TMs, for gene-transfer release</fullName>
    </recommendedName>
</protein>
<dbReference type="HOGENOM" id="CLU_156640_0_0_7"/>
<organism evidence="2 3">
    <name type="scientific">Maridesulfovibrio salexigens (strain ATCC 14822 / DSM 2638 / NCIMB 8403 / VKM B-1763)</name>
    <name type="common">Desulfovibrio salexigens</name>
    <dbReference type="NCBI Taxonomy" id="526222"/>
    <lineage>
        <taxon>Bacteria</taxon>
        <taxon>Pseudomonadati</taxon>
        <taxon>Thermodesulfobacteriota</taxon>
        <taxon>Desulfovibrionia</taxon>
        <taxon>Desulfovibrionales</taxon>
        <taxon>Desulfovibrionaceae</taxon>
        <taxon>Maridesulfovibrio</taxon>
    </lineage>
</organism>
<dbReference type="Proteomes" id="UP000002601">
    <property type="component" value="Chromosome"/>
</dbReference>
<keyword evidence="1" id="KW-1133">Transmembrane helix</keyword>
<dbReference type="STRING" id="526222.Desal_2356"/>
<reference evidence="2 3" key="1">
    <citation type="submission" date="2009-06" db="EMBL/GenBank/DDBJ databases">
        <title>Complete sequence of Desulfovibrio salexigens DSM 2638.</title>
        <authorList>
            <consortium name="US DOE Joint Genome Institute"/>
            <person name="Lucas S."/>
            <person name="Copeland A."/>
            <person name="Lapidus A."/>
            <person name="Glavina del Rio T."/>
            <person name="Tice H."/>
            <person name="Bruce D."/>
            <person name="Goodwin L."/>
            <person name="Pitluck S."/>
            <person name="Munk A.C."/>
            <person name="Brettin T."/>
            <person name="Detter J.C."/>
            <person name="Han C."/>
            <person name="Tapia R."/>
            <person name="Larimer F."/>
            <person name="Land M."/>
            <person name="Hauser L."/>
            <person name="Kyrpides N."/>
            <person name="Anderson I."/>
            <person name="Wall J.D."/>
            <person name="Arkin A.P."/>
            <person name="Dehal P."/>
            <person name="Chivian D."/>
            <person name="Giles B."/>
            <person name="Hazen T.C."/>
        </authorList>
    </citation>
    <scope>NUCLEOTIDE SEQUENCE [LARGE SCALE GENOMIC DNA]</scope>
    <source>
        <strain evidence="3">ATCC 14822 / DSM 2638 / NCIMB 8403 / VKM B-1763</strain>
    </source>
</reference>
<evidence type="ECO:0000313" key="2">
    <source>
        <dbReference type="EMBL" id="ACS80412.1"/>
    </source>
</evidence>
<evidence type="ECO:0008006" key="4">
    <source>
        <dbReference type="Google" id="ProtNLM"/>
    </source>
</evidence>
<dbReference type="EMBL" id="CP001649">
    <property type="protein sequence ID" value="ACS80412.1"/>
    <property type="molecule type" value="Genomic_DNA"/>
</dbReference>
<evidence type="ECO:0000313" key="3">
    <source>
        <dbReference type="Proteomes" id="UP000002601"/>
    </source>
</evidence>
<keyword evidence="1" id="KW-0472">Membrane</keyword>